<dbReference type="Gene3D" id="2.60.120.650">
    <property type="entry name" value="Cupin"/>
    <property type="match status" value="1"/>
</dbReference>
<dbReference type="Proteomes" id="UP000651452">
    <property type="component" value="Unassembled WGS sequence"/>
</dbReference>
<dbReference type="OrthoDB" id="3790934at2759"/>
<gene>
    <name evidence="1" type="ORF">EKO04_003817</name>
</gene>
<dbReference type="SUPFAM" id="SSF51197">
    <property type="entry name" value="Clavaminate synthase-like"/>
    <property type="match status" value="1"/>
</dbReference>
<reference evidence="1" key="1">
    <citation type="submission" date="2018-12" db="EMBL/GenBank/DDBJ databases">
        <authorList>
            <person name="Syme R.A."/>
            <person name="Farfan-Caceres L."/>
            <person name="Lichtenzveig J."/>
        </authorList>
    </citation>
    <scope>NUCLEOTIDE SEQUENCE</scope>
    <source>
        <strain evidence="1">Al4</strain>
    </source>
</reference>
<protein>
    <recommendedName>
        <fullName evidence="3">JmjC domain-containing protein</fullName>
    </recommendedName>
</protein>
<evidence type="ECO:0000313" key="2">
    <source>
        <dbReference type="Proteomes" id="UP000651452"/>
    </source>
</evidence>
<proteinExistence type="predicted"/>
<dbReference type="AlphaFoldDB" id="A0A8H7J8I5"/>
<comment type="caution">
    <text evidence="1">The sequence shown here is derived from an EMBL/GenBank/DDBJ whole genome shotgun (WGS) entry which is preliminary data.</text>
</comment>
<evidence type="ECO:0000313" key="1">
    <source>
        <dbReference type="EMBL" id="KAF9698417.1"/>
    </source>
</evidence>
<accession>A0A8H7J8I5</accession>
<name>A0A8H7J8I5_9PLEO</name>
<keyword evidence="2" id="KW-1185">Reference proteome</keyword>
<organism evidence="1 2">
    <name type="scientific">Ascochyta lentis</name>
    <dbReference type="NCBI Taxonomy" id="205686"/>
    <lineage>
        <taxon>Eukaryota</taxon>
        <taxon>Fungi</taxon>
        <taxon>Dikarya</taxon>
        <taxon>Ascomycota</taxon>
        <taxon>Pezizomycotina</taxon>
        <taxon>Dothideomycetes</taxon>
        <taxon>Pleosporomycetidae</taxon>
        <taxon>Pleosporales</taxon>
        <taxon>Pleosporineae</taxon>
        <taxon>Didymellaceae</taxon>
        <taxon>Ascochyta</taxon>
    </lineage>
</organism>
<reference evidence="1" key="2">
    <citation type="submission" date="2020-09" db="EMBL/GenBank/DDBJ databases">
        <title>Reference genome assembly for Australian Ascochyta lentis isolate Al4.</title>
        <authorList>
            <person name="Lee R.C."/>
            <person name="Farfan-Caceres L.M."/>
            <person name="Debler J.W."/>
            <person name="Williams A.H."/>
            <person name="Henares B.M."/>
        </authorList>
    </citation>
    <scope>NUCLEOTIDE SEQUENCE</scope>
    <source>
        <strain evidence="1">Al4</strain>
    </source>
</reference>
<dbReference type="EMBL" id="RZGK01000006">
    <property type="protein sequence ID" value="KAF9698417.1"/>
    <property type="molecule type" value="Genomic_DNA"/>
</dbReference>
<evidence type="ECO:0008006" key="3">
    <source>
        <dbReference type="Google" id="ProtNLM"/>
    </source>
</evidence>
<sequence>MTDILKLHTQDLVDVMVELDRSNNPRSHMLHQLAEAGHVYPLDEKELGPLRKAGTVFYRNEWASPILADQLPFDNMPNTKQIKGVLMKEIGGENSYDFSPSHASPEEDAQAIVELLNNIGNPHYTKPGSILRMKSPTFERLCDHKVDWQFDGMLGVSQVTIAVSPADDVQDLLYYDTYTLSSLLTGTKVWFAYPPIPDNLALLQSEYKAMLTNTEMFAMDHLAGFQHGIAIVQQTGQTLILPPFWIATCISTQTSVSSSYCVATAMVFADRIKFLDDFLLTTHLWPTGNEHGQRRLVAFVTEFVEHLQEILADSFPHYNASRIITEICQQYGIMQNSLRRILNSLEDKAVARGIENEFRGTWLKFIEQKRKKSSACRLCKLRTENMPAGGTPTDRLRQHFIDFHCLRSERSMAYGEGL</sequence>